<evidence type="ECO:0000313" key="7">
    <source>
        <dbReference type="Proteomes" id="UP000466442"/>
    </source>
</evidence>
<dbReference type="PANTHER" id="PTHR24276">
    <property type="entry name" value="POLYSERASE-RELATED"/>
    <property type="match status" value="1"/>
</dbReference>
<organism evidence="6 7">
    <name type="scientific">Apolygus lucorum</name>
    <name type="common">Small green plant bug</name>
    <name type="synonym">Lygocoris lucorum</name>
    <dbReference type="NCBI Taxonomy" id="248454"/>
    <lineage>
        <taxon>Eukaryota</taxon>
        <taxon>Metazoa</taxon>
        <taxon>Ecdysozoa</taxon>
        <taxon>Arthropoda</taxon>
        <taxon>Hexapoda</taxon>
        <taxon>Insecta</taxon>
        <taxon>Pterygota</taxon>
        <taxon>Neoptera</taxon>
        <taxon>Paraneoptera</taxon>
        <taxon>Hemiptera</taxon>
        <taxon>Heteroptera</taxon>
        <taxon>Panheteroptera</taxon>
        <taxon>Cimicomorpha</taxon>
        <taxon>Miridae</taxon>
        <taxon>Mirini</taxon>
        <taxon>Apolygus</taxon>
    </lineage>
</organism>
<gene>
    <name evidence="6" type="ORF">GE061_018370</name>
</gene>
<keyword evidence="2" id="KW-0378">Hydrolase</keyword>
<name>A0A8S9XFQ7_APOLU</name>
<proteinExistence type="predicted"/>
<keyword evidence="7" id="KW-1185">Reference proteome</keyword>
<comment type="caution">
    <text evidence="6">The sequence shown here is derived from an EMBL/GenBank/DDBJ whole genome shotgun (WGS) entry which is preliminary data.</text>
</comment>
<reference evidence="6" key="1">
    <citation type="journal article" date="2021" name="Mol. Ecol. Resour.">
        <title>Apolygus lucorum genome provides insights into omnivorousness and mesophyll feeding.</title>
        <authorList>
            <person name="Liu Y."/>
            <person name="Liu H."/>
            <person name="Wang H."/>
            <person name="Huang T."/>
            <person name="Liu B."/>
            <person name="Yang B."/>
            <person name="Yin L."/>
            <person name="Li B."/>
            <person name="Zhang Y."/>
            <person name="Zhang S."/>
            <person name="Jiang F."/>
            <person name="Zhang X."/>
            <person name="Ren Y."/>
            <person name="Wang B."/>
            <person name="Wang S."/>
            <person name="Lu Y."/>
            <person name="Wu K."/>
            <person name="Fan W."/>
            <person name="Wang G."/>
        </authorList>
    </citation>
    <scope>NUCLEOTIDE SEQUENCE</scope>
    <source>
        <strain evidence="6">12Hb</strain>
    </source>
</reference>
<dbReference type="InterPro" id="IPR001254">
    <property type="entry name" value="Trypsin_dom"/>
</dbReference>
<dbReference type="InterPro" id="IPR043504">
    <property type="entry name" value="Peptidase_S1_PA_chymotrypsin"/>
</dbReference>
<dbReference type="PROSITE" id="PS50240">
    <property type="entry name" value="TRYPSIN_DOM"/>
    <property type="match status" value="2"/>
</dbReference>
<keyword evidence="1" id="KW-0645">Protease</keyword>
<dbReference type="GO" id="GO:0006508">
    <property type="term" value="P:proteolysis"/>
    <property type="evidence" value="ECO:0007669"/>
    <property type="project" value="UniProtKB-KW"/>
</dbReference>
<dbReference type="PANTHER" id="PTHR24276:SF96">
    <property type="entry name" value="PEPTIDASE S1 DOMAIN-CONTAINING PROTEIN"/>
    <property type="match status" value="1"/>
</dbReference>
<feature type="domain" description="Peptidase S1" evidence="5">
    <location>
        <begin position="22"/>
        <end position="285"/>
    </location>
</feature>
<sequence length="581" mass="65849">MTRSKYNIIFGGSDDSIRVKRVISGTSVVDLNSEYKAVRYFVWLGDGERCDALSIEDVKKFLELEDKNSLTAPFASCAPNTETAFCGGSLLTSTIVQTACHCLVTFEGVKDGFQLPVTHRVWENMYDVYPGAVPVKMASGVKSRHYIRHPKCTQHFETGKVLHDYALIVLRSPLLAKKILHAPVYTINALTQIWTESMAKRAICMELGFGRYRLTDTNEPEPSRSEFLRHGWVRTMDYEWCYNRSSLPAKFKEGRWNYSQDATWLCTRTLPGRGQHHAPGDSGSPTTCNNQSSIPCVITTQYNFCGGSLLTPKLVQTACHCLAYFTTEKDGFKSAVTKDVFENELMVYPGIVPPDIVDGVKSEKFFSHPKCKQYTSSKLALHDYGLIVLASELFERRVVPAPVYTIRTLTRVWTETMAKEAACLLLGYGRYRLLDDDHEDPTLPNVILHGWVRSMPYRDCYLYTTSDYTDAKKKWNYTDEATYFCMEALPTFNQYQGGGDSGGPVSCNNQYAGIVSYVRYKDKPRALQVSAAMSTAFSVYENSAEYRKSMLEANLGQDHLSKFDNIRPTSQPLHQYFYDRF</sequence>
<keyword evidence="3" id="KW-0720">Serine protease</keyword>
<keyword evidence="4" id="KW-1015">Disulfide bond</keyword>
<dbReference type="SUPFAM" id="SSF50494">
    <property type="entry name" value="Trypsin-like serine proteases"/>
    <property type="match status" value="2"/>
</dbReference>
<dbReference type="AlphaFoldDB" id="A0A8S9XFQ7"/>
<evidence type="ECO:0000256" key="3">
    <source>
        <dbReference type="ARBA" id="ARBA00022825"/>
    </source>
</evidence>
<dbReference type="InterPro" id="IPR009003">
    <property type="entry name" value="Peptidase_S1_PA"/>
</dbReference>
<dbReference type="GO" id="GO:0004252">
    <property type="term" value="F:serine-type endopeptidase activity"/>
    <property type="evidence" value="ECO:0007669"/>
    <property type="project" value="InterPro"/>
</dbReference>
<evidence type="ECO:0000256" key="2">
    <source>
        <dbReference type="ARBA" id="ARBA00022801"/>
    </source>
</evidence>
<dbReference type="Gene3D" id="2.40.10.10">
    <property type="entry name" value="Trypsin-like serine proteases"/>
    <property type="match status" value="4"/>
</dbReference>
<evidence type="ECO:0000256" key="4">
    <source>
        <dbReference type="ARBA" id="ARBA00023157"/>
    </source>
</evidence>
<dbReference type="EMBL" id="WIXP02000008">
    <property type="protein sequence ID" value="KAF6207131.1"/>
    <property type="molecule type" value="Genomic_DNA"/>
</dbReference>
<evidence type="ECO:0000259" key="5">
    <source>
        <dbReference type="PROSITE" id="PS50240"/>
    </source>
</evidence>
<dbReference type="Proteomes" id="UP000466442">
    <property type="component" value="Unassembled WGS sequence"/>
</dbReference>
<evidence type="ECO:0000256" key="1">
    <source>
        <dbReference type="ARBA" id="ARBA00022670"/>
    </source>
</evidence>
<evidence type="ECO:0000313" key="6">
    <source>
        <dbReference type="EMBL" id="KAF6207131.1"/>
    </source>
</evidence>
<protein>
    <recommendedName>
        <fullName evidence="5">Peptidase S1 domain-containing protein</fullName>
    </recommendedName>
</protein>
<dbReference type="InterPro" id="IPR050430">
    <property type="entry name" value="Peptidase_S1"/>
</dbReference>
<dbReference type="SMART" id="SM00020">
    <property type="entry name" value="Tryp_SPc"/>
    <property type="match status" value="1"/>
</dbReference>
<dbReference type="Pfam" id="PF00089">
    <property type="entry name" value="Trypsin"/>
    <property type="match status" value="2"/>
</dbReference>
<feature type="domain" description="Peptidase S1" evidence="5">
    <location>
        <begin position="278"/>
        <end position="556"/>
    </location>
</feature>
<accession>A0A8S9XFQ7</accession>